<dbReference type="OrthoDB" id="6105938at2759"/>
<dbReference type="Pfam" id="PF15227">
    <property type="entry name" value="zf-C3HC4_4"/>
    <property type="match status" value="1"/>
</dbReference>
<evidence type="ECO:0000256" key="2">
    <source>
        <dbReference type="ARBA" id="ARBA00022723"/>
    </source>
</evidence>
<dbReference type="SUPFAM" id="SSF57850">
    <property type="entry name" value="RING/U-box"/>
    <property type="match status" value="1"/>
</dbReference>
<dbReference type="InterPro" id="IPR000315">
    <property type="entry name" value="Znf_B-box"/>
</dbReference>
<dbReference type="SMART" id="SM00184">
    <property type="entry name" value="RING"/>
    <property type="match status" value="1"/>
</dbReference>
<dbReference type="PANTHER" id="PTHR25465">
    <property type="entry name" value="B-BOX DOMAIN CONTAINING"/>
    <property type="match status" value="1"/>
</dbReference>
<keyword evidence="6" id="KW-0175">Coiled coil</keyword>
<keyword evidence="12" id="KW-1185">Reference proteome</keyword>
<dbReference type="CDD" id="cd16597">
    <property type="entry name" value="RING-HC_TRIM25_C-IV"/>
    <property type="match status" value="1"/>
</dbReference>
<dbReference type="GeneTree" id="ENSGT01030000234583"/>
<dbReference type="SMART" id="SM00502">
    <property type="entry name" value="BBC"/>
    <property type="match status" value="1"/>
</dbReference>
<name>A0A803J571_XENTR</name>
<dbReference type="SMART" id="SM00589">
    <property type="entry name" value="PRY"/>
    <property type="match status" value="1"/>
</dbReference>
<evidence type="ECO:0000256" key="1">
    <source>
        <dbReference type="ARBA" id="ARBA00022588"/>
    </source>
</evidence>
<dbReference type="Proteomes" id="UP000008143">
    <property type="component" value="Chromosome 6"/>
</dbReference>
<dbReference type="AGR" id="Xenbase:XB-GENE-5836482"/>
<dbReference type="CDD" id="cd12891">
    <property type="entry name" value="SPRY_PRY_C-I_2"/>
    <property type="match status" value="1"/>
</dbReference>
<dbReference type="CDD" id="cd19769">
    <property type="entry name" value="Bbox2_TRIM16-like"/>
    <property type="match status" value="1"/>
</dbReference>
<evidence type="ECO:0000256" key="6">
    <source>
        <dbReference type="ARBA" id="ARBA00023054"/>
    </source>
</evidence>
<evidence type="ECO:0000256" key="3">
    <source>
        <dbReference type="ARBA" id="ARBA00022771"/>
    </source>
</evidence>
<feature type="domain" description="B30.2/SPRY" evidence="10">
    <location>
        <begin position="338"/>
        <end position="536"/>
    </location>
</feature>
<dbReference type="SUPFAM" id="SSF49899">
    <property type="entry name" value="Concanavalin A-like lectins/glucanases"/>
    <property type="match status" value="1"/>
</dbReference>
<dbReference type="PROSITE" id="PS50119">
    <property type="entry name" value="ZF_BBOX"/>
    <property type="match status" value="1"/>
</dbReference>
<dbReference type="CTD" id="100490164"/>
<evidence type="ECO:0000259" key="10">
    <source>
        <dbReference type="PROSITE" id="PS50188"/>
    </source>
</evidence>
<dbReference type="OMA" id="FRTIREW"/>
<evidence type="ECO:0000256" key="5">
    <source>
        <dbReference type="ARBA" id="ARBA00022859"/>
    </source>
</evidence>
<dbReference type="InterPro" id="IPR043136">
    <property type="entry name" value="B30.2/SPRY_sf"/>
</dbReference>
<evidence type="ECO:0000313" key="12">
    <source>
        <dbReference type="Proteomes" id="UP000008143"/>
    </source>
</evidence>
<dbReference type="Pfam" id="PF00622">
    <property type="entry name" value="SPRY"/>
    <property type="match status" value="1"/>
</dbReference>
<reference evidence="11" key="1">
    <citation type="journal article" date="2010" name="Science">
        <title>The genome of the Western clawed frog Xenopus tropicalis.</title>
        <authorList>
            <person name="Hellsten U."/>
            <person name="Harland R.M."/>
            <person name="Gilchrist M.J."/>
            <person name="Hendrix D."/>
            <person name="Jurka J."/>
            <person name="Kapitonov V."/>
            <person name="Ovcharenko I."/>
            <person name="Putnam N.H."/>
            <person name="Shu S."/>
            <person name="Taher L."/>
            <person name="Blitz I.L."/>
            <person name="Blumberg B."/>
            <person name="Dichmann D.S."/>
            <person name="Dubchak I."/>
            <person name="Amaya E."/>
            <person name="Detter J.C."/>
            <person name="Fletcher R."/>
            <person name="Gerhard D.S."/>
            <person name="Goodstein D."/>
            <person name="Graves T."/>
            <person name="Grigoriev I.V."/>
            <person name="Grimwood J."/>
            <person name="Kawashima T."/>
            <person name="Lindquist E."/>
            <person name="Lucas S.M."/>
            <person name="Mead P.E."/>
            <person name="Mitros T."/>
            <person name="Ogino H."/>
            <person name="Ohta Y."/>
            <person name="Poliakov A.V."/>
            <person name="Pollet N."/>
            <person name="Robert J."/>
            <person name="Salamov A."/>
            <person name="Sater A.K."/>
            <person name="Schmutz J."/>
            <person name="Terry A."/>
            <person name="Vize P.D."/>
            <person name="Warren W.C."/>
            <person name="Wells D."/>
            <person name="Wills A."/>
            <person name="Wilson R.K."/>
            <person name="Zimmerman L.B."/>
            <person name="Zorn A.M."/>
            <person name="Grainger R."/>
            <person name="Grammer T."/>
            <person name="Khokha M.K."/>
            <person name="Richardson P.M."/>
            <person name="Rokhsar D.S."/>
        </authorList>
    </citation>
    <scope>NUCLEOTIDE SEQUENCE [LARGE SCALE GENOMIC DNA]</scope>
    <source>
        <strain evidence="11">Nigerian</strain>
    </source>
</reference>
<dbReference type="GO" id="GO:0008270">
    <property type="term" value="F:zinc ion binding"/>
    <property type="evidence" value="ECO:0007669"/>
    <property type="project" value="UniProtKB-KW"/>
</dbReference>
<evidence type="ECO:0000313" key="13">
    <source>
        <dbReference type="RefSeq" id="XP_002941273.1"/>
    </source>
</evidence>
<keyword evidence="2" id="KW-0479">Metal-binding</keyword>
<dbReference type="KEGG" id="xtr:100490164"/>
<protein>
    <submittedName>
        <fullName evidence="13">E3 ubiquitin-protein ligase TRIM7</fullName>
    </submittedName>
    <submittedName>
        <fullName evidence="11">Provisional ortholog of tripartite motif containing 7</fullName>
    </submittedName>
</protein>
<feature type="domain" description="RING-type" evidence="8">
    <location>
        <begin position="13"/>
        <end position="57"/>
    </location>
</feature>
<dbReference type="AlphaFoldDB" id="A0A803J571"/>
<dbReference type="Pfam" id="PF00643">
    <property type="entry name" value="zf-B_box"/>
    <property type="match status" value="1"/>
</dbReference>
<sequence>MAAAADVRVEVTCTVCLNIYTEPVTLPCGHNFCLSCIGKTWDWQEGIEEQPSCPECRERFRTRPELKKNSRLRNIAEHFRSEQPKQNKTDIYCTYCDASVPAAKYCVRCEASLCDSHVQLHSSAEEHVLVEPTASLAKRKCAVHNRLLEYHCREDGASICASCCLVGAHRGHNVEQLSEASEKEKKKLKKVLEYLIPAKEVTEKSLLKLKDSRDKVQKRAAAESEHVSALFRTIREWLESLEMQMLEEISRQEELLSLPFSDMIQELEAQKEQLSEKIHQIEELCNMADPLSVLQSRESDGDGEEEDDYDGRVMRYRPMPRVRDLDQDLISQTLHTGLNDIVKGAKRMWKFGQRVKDLEMDINTAGPAVALSENRKFATDCRGDQDHPQSPERFEHNQVVSTTGFSSGRHYWDVEGSESGKWCVGVAYPSMEKGGDSSMIGFNDKSWGLFQIDKTLLLGLIRGPNHYTVLHNNIEYILPDNSACTRIRVSLDYKAGRLSFYELSDPIKHLHTYTASFTEPLHAAFWVESSWVKIIS</sequence>
<dbReference type="SMART" id="SM00336">
    <property type="entry name" value="BBOX"/>
    <property type="match status" value="1"/>
</dbReference>
<gene>
    <name evidence="11 14" type="primary">XB5836481</name>
    <name evidence="13" type="synonym">LOC100490164</name>
</gene>
<dbReference type="PROSITE" id="PS50188">
    <property type="entry name" value="B302_SPRY"/>
    <property type="match status" value="1"/>
</dbReference>
<keyword evidence="1" id="KW-0399">Innate immunity</keyword>
<dbReference type="SUPFAM" id="SSF57845">
    <property type="entry name" value="B-box zinc-binding domain"/>
    <property type="match status" value="1"/>
</dbReference>
<dbReference type="Ensembl" id="ENSXETT00000121468">
    <property type="protein sequence ID" value="ENSXETP00000102995"/>
    <property type="gene ID" value="ENSXETG00000042278"/>
</dbReference>
<dbReference type="SMART" id="SM00449">
    <property type="entry name" value="SPRY"/>
    <property type="match status" value="1"/>
</dbReference>
<dbReference type="InterPro" id="IPR051051">
    <property type="entry name" value="E3_ubiq-ligase_TRIM/RNF"/>
</dbReference>
<evidence type="ECO:0000313" key="11">
    <source>
        <dbReference type="Ensembl" id="ENSXETP00000102995"/>
    </source>
</evidence>
<dbReference type="InterPro" id="IPR017907">
    <property type="entry name" value="Znf_RING_CS"/>
</dbReference>
<dbReference type="Pfam" id="PF13765">
    <property type="entry name" value="PRY"/>
    <property type="match status" value="1"/>
</dbReference>
<dbReference type="InterPro" id="IPR013083">
    <property type="entry name" value="Znf_RING/FYVE/PHD"/>
</dbReference>
<keyword evidence="4" id="KW-0862">Zinc</keyword>
<dbReference type="InterPro" id="IPR003877">
    <property type="entry name" value="SPRY_dom"/>
</dbReference>
<proteinExistence type="predicted"/>
<accession>A0A803J571</accession>
<dbReference type="InterPro" id="IPR003649">
    <property type="entry name" value="Bbox_C"/>
</dbReference>
<feature type="domain" description="B box-type" evidence="9">
    <location>
        <begin position="136"/>
        <end position="177"/>
    </location>
</feature>
<dbReference type="PANTHER" id="PTHR25465:SF63">
    <property type="entry name" value="E3 UBIQUITIN-PROTEIN LIGASE TRIM7"/>
    <property type="match status" value="1"/>
</dbReference>
<evidence type="ECO:0000256" key="4">
    <source>
        <dbReference type="ARBA" id="ARBA00022833"/>
    </source>
</evidence>
<dbReference type="Gene3D" id="3.30.160.60">
    <property type="entry name" value="Classic Zinc Finger"/>
    <property type="match status" value="1"/>
</dbReference>
<dbReference type="InterPro" id="IPR001870">
    <property type="entry name" value="B30.2/SPRY"/>
</dbReference>
<dbReference type="GeneID" id="100490164"/>
<dbReference type="PRINTS" id="PR01407">
    <property type="entry name" value="BUTYPHLNCDUF"/>
</dbReference>
<dbReference type="InterPro" id="IPR013320">
    <property type="entry name" value="ConA-like_dom_sf"/>
</dbReference>
<evidence type="ECO:0000313" key="14">
    <source>
        <dbReference type="Xenbase" id="XB-GENE-5836482"/>
    </source>
</evidence>
<keyword evidence="5" id="KW-0391">Immunity</keyword>
<evidence type="ECO:0000259" key="9">
    <source>
        <dbReference type="PROSITE" id="PS50119"/>
    </source>
</evidence>
<dbReference type="InterPro" id="IPR003879">
    <property type="entry name" value="Butyrophylin_SPRY"/>
</dbReference>
<keyword evidence="3 7" id="KW-0863">Zinc-finger</keyword>
<dbReference type="Gene3D" id="2.60.120.920">
    <property type="match status" value="1"/>
</dbReference>
<dbReference type="GO" id="GO:0005737">
    <property type="term" value="C:cytoplasm"/>
    <property type="evidence" value="ECO:0007669"/>
    <property type="project" value="UniProtKB-ARBA"/>
</dbReference>
<organism evidence="11">
    <name type="scientific">Xenopus tropicalis</name>
    <name type="common">Western clawed frog</name>
    <name type="synonym">Silurana tropicalis</name>
    <dbReference type="NCBI Taxonomy" id="8364"/>
    <lineage>
        <taxon>Eukaryota</taxon>
        <taxon>Metazoa</taxon>
        <taxon>Chordata</taxon>
        <taxon>Craniata</taxon>
        <taxon>Vertebrata</taxon>
        <taxon>Euteleostomi</taxon>
        <taxon>Amphibia</taxon>
        <taxon>Batrachia</taxon>
        <taxon>Anura</taxon>
        <taxon>Pipoidea</taxon>
        <taxon>Pipidae</taxon>
        <taxon>Xenopodinae</taxon>
        <taxon>Xenopus</taxon>
        <taxon>Silurana</taxon>
    </lineage>
</organism>
<evidence type="ECO:0000256" key="7">
    <source>
        <dbReference type="PROSITE-ProRule" id="PRU00024"/>
    </source>
</evidence>
<dbReference type="PROSITE" id="PS00518">
    <property type="entry name" value="ZF_RING_1"/>
    <property type="match status" value="1"/>
</dbReference>
<dbReference type="GO" id="GO:0045087">
    <property type="term" value="P:innate immune response"/>
    <property type="evidence" value="ECO:0007669"/>
    <property type="project" value="UniProtKB-KW"/>
</dbReference>
<dbReference type="Gene3D" id="3.30.40.10">
    <property type="entry name" value="Zinc/RING finger domain, C3HC4 (zinc finger)"/>
    <property type="match status" value="1"/>
</dbReference>
<reference evidence="11" key="2">
    <citation type="submission" date="2021-03" db="UniProtKB">
        <authorList>
            <consortium name="Ensembl"/>
        </authorList>
    </citation>
    <scope>IDENTIFICATION</scope>
</reference>
<dbReference type="RefSeq" id="XP_002941273.1">
    <property type="nucleotide sequence ID" value="XM_002941227.5"/>
</dbReference>
<dbReference type="PROSITE" id="PS50089">
    <property type="entry name" value="ZF_RING_2"/>
    <property type="match status" value="1"/>
</dbReference>
<dbReference type="InterPro" id="IPR006574">
    <property type="entry name" value="PRY"/>
</dbReference>
<dbReference type="InterPro" id="IPR001841">
    <property type="entry name" value="Znf_RING"/>
</dbReference>
<dbReference type="Xenbase" id="XB-GENE-5836482">
    <property type="gene designation" value="XB5836481"/>
</dbReference>
<reference evidence="13" key="3">
    <citation type="submission" date="2025-04" db="UniProtKB">
        <authorList>
            <consortium name="RefSeq"/>
        </authorList>
    </citation>
    <scope>IDENTIFICATION</scope>
    <source>
        <strain evidence="13">Nigerian</strain>
        <tissue evidence="13">Liver and blood</tissue>
    </source>
</reference>
<evidence type="ECO:0000259" key="8">
    <source>
        <dbReference type="PROSITE" id="PS50089"/>
    </source>
</evidence>